<dbReference type="InterPro" id="IPR005312">
    <property type="entry name" value="DUF1759"/>
</dbReference>
<keyword evidence="4" id="KW-1185">Reference proteome</keyword>
<feature type="compositionally biased region" description="Polar residues" evidence="1">
    <location>
        <begin position="1769"/>
        <end position="1778"/>
    </location>
</feature>
<dbReference type="InterPro" id="IPR043502">
    <property type="entry name" value="DNA/RNA_pol_sf"/>
</dbReference>
<evidence type="ECO:0000313" key="4">
    <source>
        <dbReference type="Proteomes" id="UP000069940"/>
    </source>
</evidence>
<dbReference type="GeneID" id="134289702"/>
<dbReference type="InterPro" id="IPR041588">
    <property type="entry name" value="Integrase_H2C2"/>
</dbReference>
<dbReference type="PANTHER" id="PTHR47331:SF1">
    <property type="entry name" value="GAG-LIKE PROTEIN"/>
    <property type="match status" value="1"/>
</dbReference>
<accession>A0ABM1Y6Y8</accession>
<feature type="compositionally biased region" description="Polar residues" evidence="1">
    <location>
        <begin position="1786"/>
        <end position="1797"/>
    </location>
</feature>
<feature type="compositionally biased region" description="Polar residues" evidence="1">
    <location>
        <begin position="450"/>
        <end position="464"/>
    </location>
</feature>
<evidence type="ECO:0000313" key="3">
    <source>
        <dbReference type="EnsemblMetazoa" id="AALFPA23_006346.P8233"/>
    </source>
</evidence>
<dbReference type="Pfam" id="PF18701">
    <property type="entry name" value="DUF5641"/>
    <property type="match status" value="1"/>
</dbReference>
<dbReference type="PANTHER" id="PTHR47331">
    <property type="entry name" value="PHD-TYPE DOMAIN-CONTAINING PROTEIN"/>
    <property type="match status" value="1"/>
</dbReference>
<name>A0ABM1Y6Y8_AEDAL</name>
<dbReference type="EnsemblMetazoa" id="AALFPA23_006346.R8233">
    <property type="protein sequence ID" value="AALFPA23_006346.P8233"/>
    <property type="gene ID" value="AALFPA23_006346"/>
</dbReference>
<reference evidence="3" key="2">
    <citation type="submission" date="2025-05" db="UniProtKB">
        <authorList>
            <consortium name="EnsemblMetazoa"/>
        </authorList>
    </citation>
    <scope>IDENTIFICATION</scope>
    <source>
        <strain evidence="3">Foshan</strain>
    </source>
</reference>
<dbReference type="InterPro" id="IPR036397">
    <property type="entry name" value="RNaseH_sf"/>
</dbReference>
<dbReference type="SUPFAM" id="SSF53098">
    <property type="entry name" value="Ribonuclease H-like"/>
    <property type="match status" value="1"/>
</dbReference>
<dbReference type="Pfam" id="PF00665">
    <property type="entry name" value="rve"/>
    <property type="match status" value="1"/>
</dbReference>
<dbReference type="SUPFAM" id="SSF56672">
    <property type="entry name" value="DNA/RNA polymerases"/>
    <property type="match status" value="1"/>
</dbReference>
<feature type="region of interest" description="Disordered" evidence="1">
    <location>
        <begin position="415"/>
        <end position="464"/>
    </location>
</feature>
<dbReference type="Pfam" id="PF03564">
    <property type="entry name" value="DUF1759"/>
    <property type="match status" value="1"/>
</dbReference>
<dbReference type="PROSITE" id="PS50994">
    <property type="entry name" value="INTEGRASE"/>
    <property type="match status" value="1"/>
</dbReference>
<feature type="domain" description="Integrase catalytic" evidence="2">
    <location>
        <begin position="1461"/>
        <end position="1654"/>
    </location>
</feature>
<dbReference type="RefSeq" id="XP_062711981.1">
    <property type="nucleotide sequence ID" value="XM_062855997.1"/>
</dbReference>
<dbReference type="InterPro" id="IPR012337">
    <property type="entry name" value="RNaseH-like_sf"/>
</dbReference>
<dbReference type="InterPro" id="IPR001584">
    <property type="entry name" value="Integrase_cat-core"/>
</dbReference>
<protein>
    <recommendedName>
        <fullName evidence="2">Integrase catalytic domain-containing protein</fullName>
    </recommendedName>
</protein>
<dbReference type="Proteomes" id="UP000069940">
    <property type="component" value="Unassembled WGS sequence"/>
</dbReference>
<feature type="region of interest" description="Disordered" evidence="1">
    <location>
        <begin position="1766"/>
        <end position="1797"/>
    </location>
</feature>
<dbReference type="InterPro" id="IPR008042">
    <property type="entry name" value="Retrotrans_Pao"/>
</dbReference>
<evidence type="ECO:0000259" key="2">
    <source>
        <dbReference type="PROSITE" id="PS50994"/>
    </source>
</evidence>
<sequence length="1797" mass="202428">MMDNGVSSAAANLRQRDQLTTRRTTLLAQLDRAERFIVQYEAGRDELEVPLRMENLDVLWASLEEVQAALEDLETTSEGKTANLETRALFEPKLFRIKANLKAKLPPPILPQANRPDPPSRVPSTLSSLKLPTISLPEFDGDYRQWLTFHDTFQALIHDNDELPVIQKFHYLRAALKGEAAQLIESIAISAANYPLAWDSLIGRYSNEYLLKKRHLQDLMDVPRMKKETAVALHSTLDEFQRHVKILKQLGEPTDAWSTLLEHLLCSRLHDETIKAWEDHAATVDDQSYSCLVEFLEKRVRVLESISANHHGNQPAPASQPSGSHFRKPFIKMSSHSVTESSFPKCHACDNRHALVRCPRFMAMAVAEKLRLVNSKRLCVNCFRQDHFARDCSSNYTCRVCRKRHHSLLHLGFASGSNQPNQDSSSNVPSASSSSTLPSNSSQNNDQRRVQSASAIAQPSDVQSSNVARDAVPTVFMLTVVLKIVDAYGKEHYARALLDSGSQPNLMTDRMAQLLRLKRQKFNVQVQGIGEKPEYANESVSTEIRSRKGEFARNVTFLILRKLTSSLPSSSVPVDHWKLPKDLFLADPEFNRSSDVDLILGSQHFFDCFPTAARIQLSDSLPILVDSEFGWIVAGGAHLVPSSMDSVCCKTVTVSVDPLEKCMEKFWSVEELPIRSAFSVEEKACEDYYVSTVSRTQEGRYVVRYPKRENFSTMIGESKSTALRRFSMLEGRFSKNPGLQESYESFMAEYLSMGHMRQVQEGNNDVLAYYLPHHPVIKEASRTTKTRVVFDGSSKTSTGHSLNEALCVGPVVQDDLLTLVIRFRKFPVAVVADIAKMYRQVLIHPEDAPLQRIVWGSNPSQPPATFELQTVTYGLAPSSYLATRTLQQLAEDEGHAYPLGKPALTKSFYVDDFIGGADSVPEAIQLRVELTDLLAKGGFPIRKWTSNKLEVLQGLDADSIGTQSSLRFDPDETVKTLGICWEPERDQFRFNYHVSQTILRATKRSILSAISQLFDPLGLVAPIVVRGKMLMQELWLIACSWDDEVPDIVKQKWQTFYHQLPKLSEFRIQRYAFQANSVVQLHTFADASEAAYGACIYARSVDPEGRVTIQLLAAKTRVAPLKRLSLPRLELCAAVVAAQLHGRVTEALDMNIASSFFWSDSTVTLQWLKSPPNTWKTFVANRVSEIQTTTHGARWNHVAGSQNPADLLSRGMSVEDFLQSTLWKIGPDWLSRSDEDWPIPNQFDSSETDSKRRPMISAVARAEPKYNPLFSRYSQFSRLTRIVAYCMRFAENARSQSRTRPVAFVGPLPSLSLTVDQLSQARTKLILLAQADCFQDEMKDLQQNRPLKRQSSVRLLNPFLDQKGVLRVGGRLRLAERSYESKHPALIPSFHPLAKLIATSFHTKLIHGGGRLTLAAMREEYWPVHGRRLVRSVIRNCVQCTRANPVPVRQQIGQLPAARVTPSRPFAVTGVDYAGPVYLKAIHKRASPTKAYICVFICFTTKAVHLELVSDLSTPAFLTAHRRFVARRGRPSHIHSDNGKNFIGAKNELHLLYRMLADEKEVEKIQRFCAEDQITWHLNPPKAPHFGGLWEAAVKVAKSQLHRQLRSSHLSFEDMTTILAEIEAAMNSRPLVPMTEDPEDSTAITPAHFLIGTSMHAVPDPDVSGANITRLAHHQRLQHLFQQFWHHWRTEYLQELQRDTTRCGPNNEVQPGRLVVVVDEFQHPTRWPLARIEAVFPGADGLVRVVKLRTSKGTFTRPTTKICLLPTEPASSEGTQFNSEHRDDGQPTNSSEELQIV</sequence>
<organism evidence="3 4">
    <name type="scientific">Aedes albopictus</name>
    <name type="common">Asian tiger mosquito</name>
    <name type="synonym">Stegomyia albopicta</name>
    <dbReference type="NCBI Taxonomy" id="7160"/>
    <lineage>
        <taxon>Eukaryota</taxon>
        <taxon>Metazoa</taxon>
        <taxon>Ecdysozoa</taxon>
        <taxon>Arthropoda</taxon>
        <taxon>Hexapoda</taxon>
        <taxon>Insecta</taxon>
        <taxon>Pterygota</taxon>
        <taxon>Neoptera</taxon>
        <taxon>Endopterygota</taxon>
        <taxon>Diptera</taxon>
        <taxon>Nematocera</taxon>
        <taxon>Culicoidea</taxon>
        <taxon>Culicidae</taxon>
        <taxon>Culicinae</taxon>
        <taxon>Aedini</taxon>
        <taxon>Aedes</taxon>
        <taxon>Stegomyia</taxon>
    </lineage>
</organism>
<dbReference type="CDD" id="cd01644">
    <property type="entry name" value="RT_pepA17"/>
    <property type="match status" value="1"/>
</dbReference>
<evidence type="ECO:0000256" key="1">
    <source>
        <dbReference type="SAM" id="MobiDB-lite"/>
    </source>
</evidence>
<dbReference type="Gene3D" id="3.30.420.10">
    <property type="entry name" value="Ribonuclease H-like superfamily/Ribonuclease H"/>
    <property type="match status" value="1"/>
</dbReference>
<dbReference type="Pfam" id="PF17921">
    <property type="entry name" value="Integrase_H2C2"/>
    <property type="match status" value="1"/>
</dbReference>
<proteinExistence type="predicted"/>
<dbReference type="Pfam" id="PF05380">
    <property type="entry name" value="Peptidase_A17"/>
    <property type="match status" value="1"/>
</dbReference>
<reference evidence="4" key="1">
    <citation type="journal article" date="2015" name="Proc. Natl. Acad. Sci. U.S.A.">
        <title>Genome sequence of the Asian Tiger mosquito, Aedes albopictus, reveals insights into its biology, genetics, and evolution.</title>
        <authorList>
            <person name="Chen X.G."/>
            <person name="Jiang X."/>
            <person name="Gu J."/>
            <person name="Xu M."/>
            <person name="Wu Y."/>
            <person name="Deng Y."/>
            <person name="Zhang C."/>
            <person name="Bonizzoni M."/>
            <person name="Dermauw W."/>
            <person name="Vontas J."/>
            <person name="Armbruster P."/>
            <person name="Huang X."/>
            <person name="Yang Y."/>
            <person name="Zhang H."/>
            <person name="He W."/>
            <person name="Peng H."/>
            <person name="Liu Y."/>
            <person name="Wu K."/>
            <person name="Chen J."/>
            <person name="Lirakis M."/>
            <person name="Topalis P."/>
            <person name="Van Leeuwen T."/>
            <person name="Hall A.B."/>
            <person name="Jiang X."/>
            <person name="Thorpe C."/>
            <person name="Mueller R.L."/>
            <person name="Sun C."/>
            <person name="Waterhouse R.M."/>
            <person name="Yan G."/>
            <person name="Tu Z.J."/>
            <person name="Fang X."/>
            <person name="James A.A."/>
        </authorList>
    </citation>
    <scope>NUCLEOTIDE SEQUENCE [LARGE SCALE GENOMIC DNA]</scope>
    <source>
        <strain evidence="4">Foshan</strain>
    </source>
</reference>
<dbReference type="InterPro" id="IPR040676">
    <property type="entry name" value="DUF5641"/>
</dbReference>
<feature type="compositionally biased region" description="Low complexity" evidence="1">
    <location>
        <begin position="424"/>
        <end position="445"/>
    </location>
</feature>